<dbReference type="InterPro" id="IPR018484">
    <property type="entry name" value="FGGY_N"/>
</dbReference>
<comment type="similarity">
    <text evidence="1">Belongs to the FGGY kinase family.</text>
</comment>
<dbReference type="InterPro" id="IPR000577">
    <property type="entry name" value="Carb_kinase_FGGY"/>
</dbReference>
<proteinExistence type="inferred from homology"/>
<keyword evidence="2" id="KW-0808">Transferase</keyword>
<dbReference type="GO" id="GO:0005975">
    <property type="term" value="P:carbohydrate metabolic process"/>
    <property type="evidence" value="ECO:0007669"/>
    <property type="project" value="InterPro"/>
</dbReference>
<evidence type="ECO:0000259" key="4">
    <source>
        <dbReference type="Pfam" id="PF00370"/>
    </source>
</evidence>
<dbReference type="Pfam" id="PF00370">
    <property type="entry name" value="FGGY_N"/>
    <property type="match status" value="1"/>
</dbReference>
<evidence type="ECO:0008006" key="7">
    <source>
        <dbReference type="Google" id="ProtNLM"/>
    </source>
</evidence>
<dbReference type="PIRSF" id="PIRSF000538">
    <property type="entry name" value="GlpK"/>
    <property type="match status" value="1"/>
</dbReference>
<dbReference type="Gene3D" id="3.30.420.40">
    <property type="match status" value="2"/>
</dbReference>
<dbReference type="PANTHER" id="PTHR43095">
    <property type="entry name" value="SUGAR KINASE"/>
    <property type="match status" value="1"/>
</dbReference>
<dbReference type="EMBL" id="CADCWL010000234">
    <property type="protein sequence ID" value="CAA9582347.1"/>
    <property type="molecule type" value="Genomic_DNA"/>
</dbReference>
<evidence type="ECO:0000256" key="1">
    <source>
        <dbReference type="ARBA" id="ARBA00009156"/>
    </source>
</evidence>
<dbReference type="InterPro" id="IPR050406">
    <property type="entry name" value="FGGY_Carb_Kinase"/>
</dbReference>
<dbReference type="InterPro" id="IPR043129">
    <property type="entry name" value="ATPase_NBD"/>
</dbReference>
<feature type="domain" description="Carbohydrate kinase FGGY C-terminal" evidence="5">
    <location>
        <begin position="259"/>
        <end position="446"/>
    </location>
</feature>
<dbReference type="Pfam" id="PF02782">
    <property type="entry name" value="FGGY_C"/>
    <property type="match status" value="1"/>
</dbReference>
<reference evidence="6" key="1">
    <citation type="submission" date="2020-02" db="EMBL/GenBank/DDBJ databases">
        <authorList>
            <person name="Meier V. D."/>
        </authorList>
    </citation>
    <scope>NUCLEOTIDE SEQUENCE</scope>
    <source>
        <strain evidence="6">AVDCRST_MAG19</strain>
    </source>
</reference>
<accession>A0A6J4VNJ6</accession>
<dbReference type="InterPro" id="IPR018485">
    <property type="entry name" value="FGGY_C"/>
</dbReference>
<keyword evidence="3" id="KW-0418">Kinase</keyword>
<evidence type="ECO:0000256" key="3">
    <source>
        <dbReference type="ARBA" id="ARBA00022777"/>
    </source>
</evidence>
<evidence type="ECO:0000259" key="5">
    <source>
        <dbReference type="Pfam" id="PF02782"/>
    </source>
</evidence>
<feature type="domain" description="Carbohydrate kinase FGGY N-terminal" evidence="4">
    <location>
        <begin position="5"/>
        <end position="246"/>
    </location>
</feature>
<dbReference type="GO" id="GO:0016301">
    <property type="term" value="F:kinase activity"/>
    <property type="evidence" value="ECO:0007669"/>
    <property type="project" value="UniProtKB-KW"/>
</dbReference>
<dbReference type="SUPFAM" id="SSF53067">
    <property type="entry name" value="Actin-like ATPase domain"/>
    <property type="match status" value="2"/>
</dbReference>
<dbReference type="CDD" id="cd07773">
    <property type="entry name" value="ASKHA_NBD_FGGY_FK"/>
    <property type="match status" value="1"/>
</dbReference>
<evidence type="ECO:0000256" key="2">
    <source>
        <dbReference type="ARBA" id="ARBA00022679"/>
    </source>
</evidence>
<gene>
    <name evidence="6" type="ORF">AVDCRST_MAG19-4191</name>
</gene>
<dbReference type="PANTHER" id="PTHR43095:SF5">
    <property type="entry name" value="XYLULOSE KINASE"/>
    <property type="match status" value="1"/>
</dbReference>
<protein>
    <recommendedName>
        <fullName evidence="7">Xylulokinase</fullName>
    </recommendedName>
</protein>
<evidence type="ECO:0000313" key="6">
    <source>
        <dbReference type="EMBL" id="CAA9582347.1"/>
    </source>
</evidence>
<name>A0A6J4VNJ6_9BACT</name>
<sequence length="528" mass="55115">MTPLLVGLDVGTTNVKAVVYEPDGRAVARATAPTITHYPRPGWAFYRAEELWDQVAGVLGTALAGVDDTRRIAAVAVASMAEAGVPIDAAGRPTADVIAWFDTRPQPQAARLDAVVGADALFARTGLSLQPIFGLCKMLWLQEHEPDAWRRTVRWLNVSDYVAFRLSGEAATGASLASRTLALDLRRRRWDDGILAAAGIDPSLLAPLVAEGTALGPVTPEAAAATGLPTTARVAVGGHDHVCGALAAGVTEPGTLLESLGTTGTLLVPIAAPLADPALGRQGFSQGAHVIPDRAYLFGGQFTLGAAIEWFREAIAPGEPYAALIAAAEGIAAGSDGVCFLPHLRLAGPPHVDPRSRGAYVGLSTDATSATLFRALLEGLGFEARGILEPLLAFAGLEALDDVRAIGGVTHNRLLMRVRATIRDRATDVLDVDEATALGAALLGGLGAGVYPDVPTAIAALQYGRIRIEPVAAEVPVYDRIYREIYSLLYPSLAPIGHAIADQQAAIGRFSSYAAPARSGEGRTRPVP</sequence>
<dbReference type="AlphaFoldDB" id="A0A6J4VNJ6"/>
<organism evidence="6">
    <name type="scientific">uncultured Thermomicrobiales bacterium</name>
    <dbReference type="NCBI Taxonomy" id="1645740"/>
    <lineage>
        <taxon>Bacteria</taxon>
        <taxon>Pseudomonadati</taxon>
        <taxon>Thermomicrobiota</taxon>
        <taxon>Thermomicrobia</taxon>
        <taxon>Thermomicrobiales</taxon>
        <taxon>environmental samples</taxon>
    </lineage>
</organism>